<dbReference type="AlphaFoldDB" id="A0A656QL82"/>
<accession>A0A656QL82</accession>
<proteinExistence type="predicted"/>
<reference evidence="1 2" key="1">
    <citation type="submission" date="2014-03" db="EMBL/GenBank/DDBJ databases">
        <title>Draft Genome Sequences of Four Burkholderia Strains.</title>
        <authorList>
            <person name="Liu X.Y."/>
            <person name="Li C.X."/>
            <person name="Xu J.H."/>
        </authorList>
    </citation>
    <scope>NUCLEOTIDE SEQUENCE [LARGE SCALE GENOMIC DNA]</scope>
    <source>
        <strain evidence="1 2">OP-1</strain>
    </source>
</reference>
<dbReference type="EMBL" id="JFHD01000016">
    <property type="protein sequence ID" value="KDR28782.1"/>
    <property type="molecule type" value="Genomic_DNA"/>
</dbReference>
<evidence type="ECO:0008006" key="3">
    <source>
        <dbReference type="Google" id="ProtNLM"/>
    </source>
</evidence>
<dbReference type="SUPFAM" id="SSF109854">
    <property type="entry name" value="DinB/YfiT-like putative metalloenzymes"/>
    <property type="match status" value="1"/>
</dbReference>
<dbReference type="PANTHER" id="PTHR36922:SF1">
    <property type="entry name" value="DUF1993 DOMAIN-CONTAINING PROTEIN"/>
    <property type="match status" value="1"/>
</dbReference>
<dbReference type="InterPro" id="IPR034660">
    <property type="entry name" value="DinB/YfiT-like"/>
</dbReference>
<organism evidence="1 2">
    <name type="scientific">Caballeronia zhejiangensis</name>
    <dbReference type="NCBI Taxonomy" id="871203"/>
    <lineage>
        <taxon>Bacteria</taxon>
        <taxon>Pseudomonadati</taxon>
        <taxon>Pseudomonadota</taxon>
        <taxon>Betaproteobacteria</taxon>
        <taxon>Burkholderiales</taxon>
        <taxon>Burkholderiaceae</taxon>
        <taxon>Caballeronia</taxon>
    </lineage>
</organism>
<keyword evidence="2" id="KW-1185">Reference proteome</keyword>
<dbReference type="Proteomes" id="UP000027451">
    <property type="component" value="Unassembled WGS sequence"/>
</dbReference>
<dbReference type="Gene3D" id="1.20.120.450">
    <property type="entry name" value="dinb family like domain"/>
    <property type="match status" value="1"/>
</dbReference>
<evidence type="ECO:0000313" key="1">
    <source>
        <dbReference type="EMBL" id="KDR28782.1"/>
    </source>
</evidence>
<dbReference type="RefSeq" id="WP_034472486.1">
    <property type="nucleotide sequence ID" value="NZ_JFHD01000016.1"/>
</dbReference>
<sequence>MSYGRIVVECIQMIRNFEEWLSDAATYAQAKSFDVDVLLNSRLAPDMGNLIYQVRSACDYVKGAAGWLTGREPPHHTDDERTLQELRARIDKTVKFAESVDPEQYAGASQRRIAHSMAPDGTVSEEEYLISIALPNVFFHVTTGYAILRHNGVELGKRRYLGLTHGEH</sequence>
<dbReference type="PANTHER" id="PTHR36922">
    <property type="entry name" value="BLL2446 PROTEIN"/>
    <property type="match status" value="1"/>
</dbReference>
<gene>
    <name evidence="1" type="ORF">BG60_09125</name>
</gene>
<dbReference type="InterPro" id="IPR018531">
    <property type="entry name" value="DUF1993"/>
</dbReference>
<comment type="caution">
    <text evidence="1">The sequence shown here is derived from an EMBL/GenBank/DDBJ whole genome shotgun (WGS) entry which is preliminary data.</text>
</comment>
<name>A0A656QL82_9BURK</name>
<dbReference type="Pfam" id="PF09351">
    <property type="entry name" value="DUF1993"/>
    <property type="match status" value="1"/>
</dbReference>
<evidence type="ECO:0000313" key="2">
    <source>
        <dbReference type="Proteomes" id="UP000027451"/>
    </source>
</evidence>
<protein>
    <recommendedName>
        <fullName evidence="3">DUF1993 domain-containing protein</fullName>
    </recommendedName>
</protein>